<reference evidence="1" key="1">
    <citation type="journal article" date="2023" name="G3 (Bethesda)">
        <title>A reference genome for the long-term kleptoplast-retaining sea slug Elysia crispata morphotype clarki.</title>
        <authorList>
            <person name="Eastman K.E."/>
            <person name="Pendleton A.L."/>
            <person name="Shaikh M.A."/>
            <person name="Suttiyut T."/>
            <person name="Ogas R."/>
            <person name="Tomko P."/>
            <person name="Gavelis G."/>
            <person name="Widhalm J.R."/>
            <person name="Wisecaver J.H."/>
        </authorList>
    </citation>
    <scope>NUCLEOTIDE SEQUENCE</scope>
    <source>
        <strain evidence="1">ECLA1</strain>
    </source>
</reference>
<dbReference type="AlphaFoldDB" id="A0AAE1E8F5"/>
<dbReference type="Proteomes" id="UP001283361">
    <property type="component" value="Unassembled WGS sequence"/>
</dbReference>
<sequence>MITIVHVVHVTLPRVAFQSRAENGRDESLHIPDDVGRRSGTSDVLRDHPCIQDITGAGQAVEQGGRDVCLQTAGGVPQHACLLELRGALYQFNVIIWLK</sequence>
<name>A0AAE1E8F5_9GAST</name>
<evidence type="ECO:0000313" key="2">
    <source>
        <dbReference type="Proteomes" id="UP001283361"/>
    </source>
</evidence>
<keyword evidence="2" id="KW-1185">Reference proteome</keyword>
<comment type="caution">
    <text evidence="1">The sequence shown here is derived from an EMBL/GenBank/DDBJ whole genome shotgun (WGS) entry which is preliminary data.</text>
</comment>
<gene>
    <name evidence="1" type="ORF">RRG08_052407</name>
</gene>
<protein>
    <submittedName>
        <fullName evidence="1">Uncharacterized protein</fullName>
    </submittedName>
</protein>
<proteinExistence type="predicted"/>
<accession>A0AAE1E8F5</accession>
<dbReference type="EMBL" id="JAWDGP010000740">
    <property type="protein sequence ID" value="KAK3797807.1"/>
    <property type="molecule type" value="Genomic_DNA"/>
</dbReference>
<evidence type="ECO:0000313" key="1">
    <source>
        <dbReference type="EMBL" id="KAK3797807.1"/>
    </source>
</evidence>
<organism evidence="1 2">
    <name type="scientific">Elysia crispata</name>
    <name type="common">lettuce slug</name>
    <dbReference type="NCBI Taxonomy" id="231223"/>
    <lineage>
        <taxon>Eukaryota</taxon>
        <taxon>Metazoa</taxon>
        <taxon>Spiralia</taxon>
        <taxon>Lophotrochozoa</taxon>
        <taxon>Mollusca</taxon>
        <taxon>Gastropoda</taxon>
        <taxon>Heterobranchia</taxon>
        <taxon>Euthyneura</taxon>
        <taxon>Panpulmonata</taxon>
        <taxon>Sacoglossa</taxon>
        <taxon>Placobranchoidea</taxon>
        <taxon>Plakobranchidae</taxon>
        <taxon>Elysia</taxon>
    </lineage>
</organism>